<evidence type="ECO:0000256" key="2">
    <source>
        <dbReference type="SAM" id="Phobius"/>
    </source>
</evidence>
<evidence type="ECO:0000313" key="3">
    <source>
        <dbReference type="EMBL" id="BDZ55583.1"/>
    </source>
</evidence>
<organism evidence="3 4">
    <name type="scientific">Agromyces marinus</name>
    <dbReference type="NCBI Taxonomy" id="1389020"/>
    <lineage>
        <taxon>Bacteria</taxon>
        <taxon>Bacillati</taxon>
        <taxon>Actinomycetota</taxon>
        <taxon>Actinomycetes</taxon>
        <taxon>Micrococcales</taxon>
        <taxon>Microbacteriaceae</taxon>
        <taxon>Agromyces</taxon>
    </lineage>
</organism>
<name>A0ABM8H463_9MICO</name>
<dbReference type="Proteomes" id="UP001321477">
    <property type="component" value="Chromosome"/>
</dbReference>
<feature type="transmembrane region" description="Helical" evidence="2">
    <location>
        <begin position="81"/>
        <end position="100"/>
    </location>
</feature>
<dbReference type="RefSeq" id="WP_286329064.1">
    <property type="nucleotide sequence ID" value="NZ_AP027734.1"/>
</dbReference>
<accession>A0ABM8H463</accession>
<evidence type="ECO:0000256" key="1">
    <source>
        <dbReference type="SAM" id="MobiDB-lite"/>
    </source>
</evidence>
<sequence>MLGLLGALLAGLGAFGHAVTGGARLLQVALAGDGEADAALAAFGASESGVFVPYLLFGLVGTALGLILLSVAIMRSRIAPLWVPITLIAWVVIEFALSGLTPWAPYLALVVGLIGFVALIVAVWRSDLTVWSTEAEARAAGSTGPSMPAEPAGATDAHA</sequence>
<protein>
    <recommendedName>
        <fullName evidence="5">Integral membrane protein</fullName>
    </recommendedName>
</protein>
<gene>
    <name evidence="3" type="ORF">GCM10025870_26560</name>
</gene>
<reference evidence="4" key="1">
    <citation type="journal article" date="2019" name="Int. J. Syst. Evol. Microbiol.">
        <title>The Global Catalogue of Microorganisms (GCM) 10K type strain sequencing project: providing services to taxonomists for standard genome sequencing and annotation.</title>
        <authorList>
            <consortium name="The Broad Institute Genomics Platform"/>
            <consortium name="The Broad Institute Genome Sequencing Center for Infectious Disease"/>
            <person name="Wu L."/>
            <person name="Ma J."/>
        </authorList>
    </citation>
    <scope>NUCLEOTIDE SEQUENCE [LARGE SCALE GENOMIC DNA]</scope>
    <source>
        <strain evidence="4">NBRC 109019</strain>
    </source>
</reference>
<evidence type="ECO:0000313" key="4">
    <source>
        <dbReference type="Proteomes" id="UP001321477"/>
    </source>
</evidence>
<dbReference type="EMBL" id="AP027734">
    <property type="protein sequence ID" value="BDZ55583.1"/>
    <property type="molecule type" value="Genomic_DNA"/>
</dbReference>
<proteinExistence type="predicted"/>
<feature type="transmembrane region" description="Helical" evidence="2">
    <location>
        <begin position="55"/>
        <end position="74"/>
    </location>
</feature>
<keyword evidence="2" id="KW-1133">Transmembrane helix</keyword>
<evidence type="ECO:0008006" key="5">
    <source>
        <dbReference type="Google" id="ProtNLM"/>
    </source>
</evidence>
<keyword evidence="4" id="KW-1185">Reference proteome</keyword>
<keyword evidence="2" id="KW-0812">Transmembrane</keyword>
<feature type="region of interest" description="Disordered" evidence="1">
    <location>
        <begin position="140"/>
        <end position="159"/>
    </location>
</feature>
<keyword evidence="2" id="KW-0472">Membrane</keyword>
<feature type="transmembrane region" description="Helical" evidence="2">
    <location>
        <begin position="106"/>
        <end position="124"/>
    </location>
</feature>